<evidence type="ECO:0000313" key="2">
    <source>
        <dbReference type="Proteomes" id="UP001156215"/>
    </source>
</evidence>
<dbReference type="KEGG" id="ovb:NB640_11930"/>
<name>A0A9E9P2H6_9BURK</name>
<evidence type="ECO:0000313" key="1">
    <source>
        <dbReference type="EMBL" id="WAW09912.1"/>
    </source>
</evidence>
<keyword evidence="2" id="KW-1185">Reference proteome</keyword>
<proteinExistence type="predicted"/>
<dbReference type="InterPro" id="IPR052945">
    <property type="entry name" value="Mitotic_Regulator"/>
</dbReference>
<dbReference type="Gene3D" id="1.25.40.10">
    <property type="entry name" value="Tetratricopeptide repeat domain"/>
    <property type="match status" value="1"/>
</dbReference>
<reference evidence="1" key="1">
    <citation type="journal article" date="2022" name="Front. Microbiol.">
        <title>New perspectives on an old grouping: The genomic and phenotypic variability of Oxalobacter formigenes and the implications for calcium oxalate stone prevention.</title>
        <authorList>
            <person name="Chmiel J.A."/>
            <person name="Carr C."/>
            <person name="Stuivenberg G.A."/>
            <person name="Venema R."/>
            <person name="Chanyi R.M."/>
            <person name="Al K.F."/>
            <person name="Giguere D."/>
            <person name="Say H."/>
            <person name="Akouris P.P."/>
            <person name="Dominguez Romero S.A."/>
            <person name="Kwong A."/>
            <person name="Tai V."/>
            <person name="Koval S.F."/>
            <person name="Razvi H."/>
            <person name="Bjazevic J."/>
            <person name="Burton J.P."/>
        </authorList>
    </citation>
    <scope>NUCLEOTIDE SEQUENCE</scope>
    <source>
        <strain evidence="1">WoOx3</strain>
    </source>
</reference>
<dbReference type="Pfam" id="PF08238">
    <property type="entry name" value="Sel1"/>
    <property type="match status" value="2"/>
</dbReference>
<accession>A0A9E9P2H6</accession>
<dbReference type="PANTHER" id="PTHR43628">
    <property type="entry name" value="ACTIVATOR OF C KINASE PROTEIN 1-RELATED"/>
    <property type="match status" value="1"/>
</dbReference>
<dbReference type="AlphaFoldDB" id="A0A9E9P2H6"/>
<dbReference type="EMBL" id="CP098242">
    <property type="protein sequence ID" value="WAW09912.1"/>
    <property type="molecule type" value="Genomic_DNA"/>
</dbReference>
<dbReference type="InterPro" id="IPR011990">
    <property type="entry name" value="TPR-like_helical_dom_sf"/>
</dbReference>
<organism evidence="1 2">
    <name type="scientific">Oxalobacter vibrioformis</name>
    <dbReference type="NCBI Taxonomy" id="933080"/>
    <lineage>
        <taxon>Bacteria</taxon>
        <taxon>Pseudomonadati</taxon>
        <taxon>Pseudomonadota</taxon>
        <taxon>Betaproteobacteria</taxon>
        <taxon>Burkholderiales</taxon>
        <taxon>Oxalobacteraceae</taxon>
        <taxon>Oxalobacter</taxon>
    </lineage>
</organism>
<dbReference type="SMART" id="SM00671">
    <property type="entry name" value="SEL1"/>
    <property type="match status" value="1"/>
</dbReference>
<evidence type="ECO:0008006" key="3">
    <source>
        <dbReference type="Google" id="ProtNLM"/>
    </source>
</evidence>
<protein>
    <recommendedName>
        <fullName evidence="3">Beta-lactamase</fullName>
    </recommendedName>
</protein>
<dbReference type="Proteomes" id="UP001156215">
    <property type="component" value="Chromosome"/>
</dbReference>
<dbReference type="InterPro" id="IPR006597">
    <property type="entry name" value="Sel1-like"/>
</dbReference>
<dbReference type="SUPFAM" id="SSF81901">
    <property type="entry name" value="HCP-like"/>
    <property type="match status" value="1"/>
</dbReference>
<sequence length="84" mass="9673">MTYLHGYYLEDKNDFKAQNYFRKSIKNGMPEPAAAYWLGFMYETGRGVEKDQKKALEMYRIAAKAGNKEALEKLKSLGEPITTN</sequence>
<dbReference type="PANTHER" id="PTHR43628:SF1">
    <property type="entry name" value="CHITIN SYNTHASE REGULATORY FACTOR 2-RELATED"/>
    <property type="match status" value="1"/>
</dbReference>
<gene>
    <name evidence="1" type="ORF">NB640_11930</name>
</gene>